<accession>A0A9P5TY05</accession>
<dbReference type="InterPro" id="IPR050663">
    <property type="entry name" value="Ankyrin-SOCS_Box"/>
</dbReference>
<dbReference type="SUPFAM" id="SSF48403">
    <property type="entry name" value="Ankyrin repeat"/>
    <property type="match status" value="1"/>
</dbReference>
<dbReference type="GO" id="GO:0045944">
    <property type="term" value="P:positive regulation of transcription by RNA polymerase II"/>
    <property type="evidence" value="ECO:0007669"/>
    <property type="project" value="TreeGrafter"/>
</dbReference>
<dbReference type="PROSITE" id="PS50297">
    <property type="entry name" value="ANK_REP_REGION"/>
    <property type="match status" value="2"/>
</dbReference>
<dbReference type="Pfam" id="PF00023">
    <property type="entry name" value="Ank"/>
    <property type="match status" value="2"/>
</dbReference>
<dbReference type="PROSITE" id="PS50088">
    <property type="entry name" value="ANK_REPEAT"/>
    <property type="match status" value="3"/>
</dbReference>
<dbReference type="InterPro" id="IPR036770">
    <property type="entry name" value="Ankyrin_rpt-contain_sf"/>
</dbReference>
<dbReference type="GO" id="GO:0000976">
    <property type="term" value="F:transcription cis-regulatory region binding"/>
    <property type="evidence" value="ECO:0007669"/>
    <property type="project" value="TreeGrafter"/>
</dbReference>
<dbReference type="OrthoDB" id="194358at2759"/>
<evidence type="ECO:0000313" key="4">
    <source>
        <dbReference type="EMBL" id="KAF9060000.1"/>
    </source>
</evidence>
<evidence type="ECO:0000256" key="3">
    <source>
        <dbReference type="PROSITE-ProRule" id="PRU00023"/>
    </source>
</evidence>
<organism evidence="4 5">
    <name type="scientific">Rhodocollybia butyracea</name>
    <dbReference type="NCBI Taxonomy" id="206335"/>
    <lineage>
        <taxon>Eukaryota</taxon>
        <taxon>Fungi</taxon>
        <taxon>Dikarya</taxon>
        <taxon>Basidiomycota</taxon>
        <taxon>Agaricomycotina</taxon>
        <taxon>Agaricomycetes</taxon>
        <taxon>Agaricomycetidae</taxon>
        <taxon>Agaricales</taxon>
        <taxon>Marasmiineae</taxon>
        <taxon>Omphalotaceae</taxon>
        <taxon>Rhodocollybia</taxon>
    </lineage>
</organism>
<dbReference type="InterPro" id="IPR002110">
    <property type="entry name" value="Ankyrin_rpt"/>
</dbReference>
<feature type="repeat" description="ANK" evidence="3">
    <location>
        <begin position="231"/>
        <end position="263"/>
    </location>
</feature>
<reference evidence="4" key="1">
    <citation type="submission" date="2020-11" db="EMBL/GenBank/DDBJ databases">
        <authorList>
            <consortium name="DOE Joint Genome Institute"/>
            <person name="Ahrendt S."/>
            <person name="Riley R."/>
            <person name="Andreopoulos W."/>
            <person name="Labutti K."/>
            <person name="Pangilinan J."/>
            <person name="Ruiz-Duenas F.J."/>
            <person name="Barrasa J.M."/>
            <person name="Sanchez-Garcia M."/>
            <person name="Camarero S."/>
            <person name="Miyauchi S."/>
            <person name="Serrano A."/>
            <person name="Linde D."/>
            <person name="Babiker R."/>
            <person name="Drula E."/>
            <person name="Ayuso-Fernandez I."/>
            <person name="Pacheco R."/>
            <person name="Padilla G."/>
            <person name="Ferreira P."/>
            <person name="Barriuso J."/>
            <person name="Kellner H."/>
            <person name="Castanera R."/>
            <person name="Alfaro M."/>
            <person name="Ramirez L."/>
            <person name="Pisabarro A.G."/>
            <person name="Kuo A."/>
            <person name="Tritt A."/>
            <person name="Lipzen A."/>
            <person name="He G."/>
            <person name="Yan M."/>
            <person name="Ng V."/>
            <person name="Cullen D."/>
            <person name="Martin F."/>
            <person name="Rosso M.-N."/>
            <person name="Henrissat B."/>
            <person name="Hibbett D."/>
            <person name="Martinez A.T."/>
            <person name="Grigoriev I.V."/>
        </authorList>
    </citation>
    <scope>NUCLEOTIDE SEQUENCE</scope>
    <source>
        <strain evidence="4">AH 40177</strain>
    </source>
</reference>
<evidence type="ECO:0000256" key="2">
    <source>
        <dbReference type="ARBA" id="ARBA00023043"/>
    </source>
</evidence>
<keyword evidence="1" id="KW-0677">Repeat</keyword>
<protein>
    <submittedName>
        <fullName evidence="4">Ankyrin repeat-containing domain protein</fullName>
    </submittedName>
</protein>
<evidence type="ECO:0000256" key="1">
    <source>
        <dbReference type="ARBA" id="ARBA00022737"/>
    </source>
</evidence>
<dbReference type="GO" id="GO:0005634">
    <property type="term" value="C:nucleus"/>
    <property type="evidence" value="ECO:0007669"/>
    <property type="project" value="TreeGrafter"/>
</dbReference>
<evidence type="ECO:0000313" key="5">
    <source>
        <dbReference type="Proteomes" id="UP000772434"/>
    </source>
</evidence>
<name>A0A9P5TY05_9AGAR</name>
<sequence length="373" mass="39822">MPKGESMGMHSRQLQAVDIRILCASSGAQADVNAQGGEYGNALQAAISQGDKDIVQLLLEHKADVNAQGGTSSGHKADVNAQGGYYGNALEAAISQGDIDVVQLLLEHKADLLLEHKADVNAQGGVWECTPGSLPVGDIDIVQLLLEHKADVNAQGGAYGNALQVACRWRDIDIVQLLLEHKADLLLEHKADVNAQGGEYGNALQAACRGETLILSSFFWSTKQICKCQGEGMECTRAAISQGHKDIVQLLLEHKADVNAQGGEYGMHSSFCEGTGYCPLLLEHKADVNAKGRVWECTPASSGAQADVNAQGGKYGNALQAAISQGHKDIVQLLLEHKADVNAQGGYYGNALQAAISEETRRLFTFFWSTKQM</sequence>
<dbReference type="Gene3D" id="1.25.40.20">
    <property type="entry name" value="Ankyrin repeat-containing domain"/>
    <property type="match status" value="5"/>
</dbReference>
<dbReference type="PANTHER" id="PTHR24193">
    <property type="entry name" value="ANKYRIN REPEAT PROTEIN"/>
    <property type="match status" value="1"/>
</dbReference>
<feature type="repeat" description="ANK" evidence="3">
    <location>
        <begin position="38"/>
        <end position="70"/>
    </location>
</feature>
<gene>
    <name evidence="4" type="ORF">BDP27DRAFT_1495345</name>
</gene>
<keyword evidence="5" id="KW-1185">Reference proteome</keyword>
<comment type="caution">
    <text evidence="4">The sequence shown here is derived from an EMBL/GenBank/DDBJ whole genome shotgun (WGS) entry which is preliminary data.</text>
</comment>
<dbReference type="Pfam" id="PF12796">
    <property type="entry name" value="Ank_2"/>
    <property type="match status" value="2"/>
</dbReference>
<dbReference type="PANTHER" id="PTHR24193:SF121">
    <property type="entry name" value="ADA2A-CONTAINING COMPLEX COMPONENT 3, ISOFORM D"/>
    <property type="match status" value="1"/>
</dbReference>
<dbReference type="AlphaFoldDB" id="A0A9P5TY05"/>
<dbReference type="EMBL" id="JADNRY010000266">
    <property type="protein sequence ID" value="KAF9060000.1"/>
    <property type="molecule type" value="Genomic_DNA"/>
</dbReference>
<dbReference type="SMART" id="SM00248">
    <property type="entry name" value="ANK"/>
    <property type="match status" value="6"/>
</dbReference>
<dbReference type="Proteomes" id="UP000772434">
    <property type="component" value="Unassembled WGS sequence"/>
</dbReference>
<feature type="repeat" description="ANK" evidence="3">
    <location>
        <begin position="314"/>
        <end position="346"/>
    </location>
</feature>
<proteinExistence type="predicted"/>
<keyword evidence="2 3" id="KW-0040">ANK repeat</keyword>